<dbReference type="InterPro" id="IPR013881">
    <property type="entry name" value="Pre-mRNA_splic_Prp3_dom"/>
</dbReference>
<sequence>MILPGAYSGDDVNALIFHPGSSTFRLGYAEDTYPKYFLPSVFGLRSSVKQDLQYSPTELVYGAQYAQCLPGQQGCWSLFLSTRFVINDGAGSSNGRVAQLNCTCASNMPDTLSIDAAASAVRKVLGHSSSKVESAVIHGLDRGYDERKFRKRLRKVVDKEDKVAEIVHMIFNLKAGPKEEVKRSRFSDGNGEIVANNMQATPNNAPAGVSRAEARKAEEIMAKAQRMIEERKKALKLHPAKIAPEQAREFMNESLQRLTRAAELQQSIGAQLPALLSYAFEKQPGEPKPLILDQMGRTVDSDGHTVCLTQRTPTLKANIRAEKAAVLSRSSKESVRVGRERSEEDSAFFDERLKLKPVARNRRQLKFVQPGEYLLLASRMRAKSKLTHLEQEISQAAKKTGISSAVKFAMVAPKISEFTESTVPKIEWWDSVVLPGESYDIPLCTDSFPMVNSLIEHPVQLRAPGEHNDRRCLKVYLTKKEQKKLRRQNRKEMQRERTEKVRLGLEPPPEPKVKISNLMRVLASQAVQDPTKMESHVRQQVAKRLEKHIQTNLQRKLTPAQRIAKRAKKYQDEHVVGTHVAVFRVLDLTDPAKKFKIEMNAKQLNIHGIVVLHKDINIVVVEGGPKQVRFFKRLMMHRIKWQDPDMPGKEKSDAPANKCYLIWEGIVKKRAFGELKVKICSIEKMARELFQKHGVEQYWDMAFSTAIMGEERVG</sequence>
<dbReference type="WBParaSite" id="TMUE_1000003371.1">
    <property type="protein sequence ID" value="TMUE_1000003371.1"/>
    <property type="gene ID" value="WBGene00285352"/>
</dbReference>
<feature type="domain" description="Pre-mRNA-splicing factor 3" evidence="7">
    <location>
        <begin position="347"/>
        <end position="558"/>
    </location>
</feature>
<dbReference type="Pfam" id="PF06544">
    <property type="entry name" value="Prp3_C"/>
    <property type="match status" value="1"/>
</dbReference>
<dbReference type="PANTHER" id="PTHR14212">
    <property type="entry name" value="U4/U6-ASSOCIATED RNA SPLICING FACTOR-RELATED"/>
    <property type="match status" value="1"/>
</dbReference>
<organism evidence="8 9">
    <name type="scientific">Trichuris muris</name>
    <name type="common">Mouse whipworm</name>
    <dbReference type="NCBI Taxonomy" id="70415"/>
    <lineage>
        <taxon>Eukaryota</taxon>
        <taxon>Metazoa</taxon>
        <taxon>Ecdysozoa</taxon>
        <taxon>Nematoda</taxon>
        <taxon>Enoplea</taxon>
        <taxon>Dorylaimia</taxon>
        <taxon>Trichinellida</taxon>
        <taxon>Trichuridae</taxon>
        <taxon>Trichuris</taxon>
    </lineage>
</organism>
<evidence type="ECO:0000256" key="2">
    <source>
        <dbReference type="ARBA" id="ARBA00022664"/>
    </source>
</evidence>
<keyword evidence="4" id="KW-0539">Nucleus</keyword>
<name>A0A5S6Q7T4_TRIMR</name>
<feature type="compositionally biased region" description="Basic and acidic residues" evidence="5">
    <location>
        <begin position="490"/>
        <end position="509"/>
    </location>
</feature>
<dbReference type="AlphaFoldDB" id="A0A5S6Q7T4"/>
<keyword evidence="2" id="KW-0507">mRNA processing</keyword>
<evidence type="ECO:0000256" key="3">
    <source>
        <dbReference type="ARBA" id="ARBA00023187"/>
    </source>
</evidence>
<keyword evidence="3" id="KW-0508">mRNA splicing</keyword>
<keyword evidence="8" id="KW-1185">Reference proteome</keyword>
<evidence type="ECO:0000256" key="4">
    <source>
        <dbReference type="ARBA" id="ARBA00023242"/>
    </source>
</evidence>
<accession>A0A5S6Q7T4</accession>
<evidence type="ECO:0000259" key="6">
    <source>
        <dbReference type="Pfam" id="PF06544"/>
    </source>
</evidence>
<evidence type="ECO:0000259" key="7">
    <source>
        <dbReference type="Pfam" id="PF08572"/>
    </source>
</evidence>
<feature type="domain" description="Small nuclear ribonucleoprotein Prp3 C-terminal" evidence="6">
    <location>
        <begin position="581"/>
        <end position="702"/>
    </location>
</feature>
<reference evidence="9" key="1">
    <citation type="submission" date="2019-12" db="UniProtKB">
        <authorList>
            <consortium name="WormBaseParasite"/>
        </authorList>
    </citation>
    <scope>IDENTIFICATION</scope>
</reference>
<dbReference type="GO" id="GO:0046540">
    <property type="term" value="C:U4/U6 x U5 tri-snRNP complex"/>
    <property type="evidence" value="ECO:0007669"/>
    <property type="project" value="InterPro"/>
</dbReference>
<dbReference type="SUPFAM" id="SSF53067">
    <property type="entry name" value="Actin-like ATPase domain"/>
    <property type="match status" value="1"/>
</dbReference>
<proteinExistence type="predicted"/>
<dbReference type="Gene3D" id="3.30.420.40">
    <property type="match status" value="1"/>
</dbReference>
<protein>
    <submittedName>
        <fullName evidence="9">U4/U6 small nuclear ribonucleoprotein Prp3</fullName>
    </submittedName>
</protein>
<dbReference type="InterPro" id="IPR027104">
    <property type="entry name" value="Prp3"/>
</dbReference>
<evidence type="ECO:0000313" key="9">
    <source>
        <dbReference type="WBParaSite" id="TMUE_1000003371.1"/>
    </source>
</evidence>
<evidence type="ECO:0000256" key="1">
    <source>
        <dbReference type="ARBA" id="ARBA00004123"/>
    </source>
</evidence>
<dbReference type="Gene3D" id="1.20.1390.10">
    <property type="entry name" value="PWI domain"/>
    <property type="match status" value="1"/>
</dbReference>
<dbReference type="InterPro" id="IPR043129">
    <property type="entry name" value="ATPase_NBD"/>
</dbReference>
<dbReference type="Proteomes" id="UP000046395">
    <property type="component" value="Unassembled WGS sequence"/>
</dbReference>
<dbReference type="CDD" id="cd24162">
    <property type="entry name" value="Prp3_C"/>
    <property type="match status" value="1"/>
</dbReference>
<dbReference type="InterPro" id="IPR010541">
    <property type="entry name" value="Prp3_C"/>
</dbReference>
<dbReference type="STRING" id="70415.A0A5S6Q7T4"/>
<feature type="region of interest" description="Disordered" evidence="5">
    <location>
        <begin position="483"/>
        <end position="509"/>
    </location>
</feature>
<dbReference type="PANTHER" id="PTHR14212:SF0">
    <property type="entry name" value="U4_U6 SMALL NUCLEAR RIBONUCLEOPROTEIN PRP3"/>
    <property type="match status" value="1"/>
</dbReference>
<dbReference type="GO" id="GO:0000398">
    <property type="term" value="P:mRNA splicing, via spliceosome"/>
    <property type="evidence" value="ECO:0007669"/>
    <property type="project" value="InterPro"/>
</dbReference>
<evidence type="ECO:0000256" key="5">
    <source>
        <dbReference type="SAM" id="MobiDB-lite"/>
    </source>
</evidence>
<dbReference type="Pfam" id="PF08572">
    <property type="entry name" value="PRP3"/>
    <property type="match status" value="1"/>
</dbReference>
<comment type="subcellular location">
    <subcellularLocation>
        <location evidence="1">Nucleus</location>
    </subcellularLocation>
</comment>
<evidence type="ECO:0000313" key="8">
    <source>
        <dbReference type="Proteomes" id="UP000046395"/>
    </source>
</evidence>